<evidence type="ECO:0000256" key="8">
    <source>
        <dbReference type="RuleBase" id="RU362026"/>
    </source>
</evidence>
<dbReference type="GO" id="GO:0008170">
    <property type="term" value="F:N-methyltransferase activity"/>
    <property type="evidence" value="ECO:0007669"/>
    <property type="project" value="InterPro"/>
</dbReference>
<dbReference type="GO" id="GO:0032259">
    <property type="term" value="P:methylation"/>
    <property type="evidence" value="ECO:0007669"/>
    <property type="project" value="UniProtKB-KW"/>
</dbReference>
<evidence type="ECO:0000256" key="3">
    <source>
        <dbReference type="ARBA" id="ARBA00022679"/>
    </source>
</evidence>
<evidence type="ECO:0000256" key="7">
    <source>
        <dbReference type="ARBA" id="ARBA00047942"/>
    </source>
</evidence>
<keyword evidence="3 11" id="KW-0808">Transferase</keyword>
<dbReference type="PROSITE" id="PS00092">
    <property type="entry name" value="N6_MTASE"/>
    <property type="match status" value="1"/>
</dbReference>
<evidence type="ECO:0000313" key="12">
    <source>
        <dbReference type="Proteomes" id="UP000309389"/>
    </source>
</evidence>
<keyword evidence="5" id="KW-0235">DNA replication</keyword>
<evidence type="ECO:0000259" key="10">
    <source>
        <dbReference type="Pfam" id="PF18755"/>
    </source>
</evidence>
<dbReference type="AlphaFoldDB" id="A0A4V4U8Z4"/>
<comment type="similarity">
    <text evidence="1 8">Belongs to the N(4)/N(6)-methyltransferase family.</text>
</comment>
<evidence type="ECO:0000256" key="2">
    <source>
        <dbReference type="ARBA" id="ARBA00022603"/>
    </source>
</evidence>
<dbReference type="GO" id="GO:0005737">
    <property type="term" value="C:cytoplasm"/>
    <property type="evidence" value="ECO:0007669"/>
    <property type="project" value="TreeGrafter"/>
</dbReference>
<keyword evidence="6" id="KW-0238">DNA-binding</keyword>
<organism evidence="11 12">
    <name type="scientific">Alteraurantiacibacter aquimixticola</name>
    <dbReference type="NCBI Taxonomy" id="2489173"/>
    <lineage>
        <taxon>Bacteria</taxon>
        <taxon>Pseudomonadati</taxon>
        <taxon>Pseudomonadota</taxon>
        <taxon>Alphaproteobacteria</taxon>
        <taxon>Sphingomonadales</taxon>
        <taxon>Erythrobacteraceae</taxon>
        <taxon>Alteraurantiacibacter</taxon>
    </lineage>
</organism>
<dbReference type="PANTHER" id="PTHR13370">
    <property type="entry name" value="RNA METHYLASE-RELATED"/>
    <property type="match status" value="1"/>
</dbReference>
<accession>A0A4V4U8Z4</accession>
<keyword evidence="2 11" id="KW-0489">Methyltransferase</keyword>
<dbReference type="EMBL" id="SSHH01000001">
    <property type="protein sequence ID" value="TIX51817.1"/>
    <property type="molecule type" value="Genomic_DNA"/>
</dbReference>
<dbReference type="EC" id="2.1.1.-" evidence="8"/>
<gene>
    <name evidence="11" type="ORF">E5222_05065</name>
</gene>
<dbReference type="Pfam" id="PF01555">
    <property type="entry name" value="N6_N4_Mtase"/>
    <property type="match status" value="1"/>
</dbReference>
<proteinExistence type="inferred from homology"/>
<dbReference type="SUPFAM" id="SSF53335">
    <property type="entry name" value="S-adenosyl-L-methionine-dependent methyltransferases"/>
    <property type="match status" value="1"/>
</dbReference>
<dbReference type="InterPro" id="IPR040843">
    <property type="entry name" value="RAMA"/>
</dbReference>
<dbReference type="Proteomes" id="UP000309389">
    <property type="component" value="Unassembled WGS sequence"/>
</dbReference>
<feature type="domain" description="RAMA" evidence="10">
    <location>
        <begin position="279"/>
        <end position="377"/>
    </location>
</feature>
<dbReference type="Gene3D" id="3.40.50.150">
    <property type="entry name" value="Vaccinia Virus protein VP39"/>
    <property type="match status" value="1"/>
</dbReference>
<evidence type="ECO:0000256" key="1">
    <source>
        <dbReference type="ARBA" id="ARBA00006594"/>
    </source>
</evidence>
<comment type="caution">
    <text evidence="11">The sequence shown here is derived from an EMBL/GenBank/DDBJ whole genome shotgun (WGS) entry which is preliminary data.</text>
</comment>
<evidence type="ECO:0000259" key="9">
    <source>
        <dbReference type="Pfam" id="PF01555"/>
    </source>
</evidence>
<reference evidence="11 12" key="1">
    <citation type="submission" date="2019-04" db="EMBL/GenBank/DDBJ databases">
        <title>Altererythrobacter aquimixticola sp. nov., isolated from sediment of junction between the ocean and a freshwater spring.</title>
        <authorList>
            <person name="Yoon J.-H."/>
        </authorList>
    </citation>
    <scope>NUCLEOTIDE SEQUENCE [LARGE SCALE GENOMIC DNA]</scope>
    <source>
        <strain evidence="11 12">SSKS-13</strain>
    </source>
</reference>
<evidence type="ECO:0000256" key="6">
    <source>
        <dbReference type="ARBA" id="ARBA00023125"/>
    </source>
</evidence>
<dbReference type="GO" id="GO:0006260">
    <property type="term" value="P:DNA replication"/>
    <property type="evidence" value="ECO:0007669"/>
    <property type="project" value="UniProtKB-KW"/>
</dbReference>
<keyword evidence="12" id="KW-1185">Reference proteome</keyword>
<keyword evidence="4" id="KW-0949">S-adenosyl-L-methionine</keyword>
<sequence length="381" mass="42600">MGELTKLRAAPAAKAKRAAPVRKEDLPLGKILAGDCVSAMRKLPDASVDLVFADPPYNLQLGGDLNRPDGSHVDAVTDDWDHFDSFALYDKFTRDWLIEARRVLKPDGALWVIGSYHNIYRVGAILQDLGFWILNDIVWRKTNPMPNFRGTRFTNAHETLLWCSQGEKAKYHFNYRAMKTLNDELQMRSDWVLPICSGGERLKDDTGHKAHPTQKPESLLYRVLLATTEAGDVVLDPFFGTGTTGAVAKRLGRDWIGCERESAYREVATKRIAKELPLDESALKTMQSRKNQPRVAFGAVVESGFLKPGTQVFDKKRRWIAKVRADGSIECGKVTGSIHGVGKDLQGAPSCNGWTFWHYEVDGDVKPVDAARQLYLLAVED</sequence>
<evidence type="ECO:0000256" key="5">
    <source>
        <dbReference type="ARBA" id="ARBA00022705"/>
    </source>
</evidence>
<protein>
    <recommendedName>
        <fullName evidence="8">Methyltransferase</fullName>
        <ecNumber evidence="8">2.1.1.-</ecNumber>
    </recommendedName>
</protein>
<comment type="catalytic activity">
    <reaction evidence="7">
        <text>a 2'-deoxyadenosine in DNA + S-adenosyl-L-methionine = an N(6)-methyl-2'-deoxyadenosine in DNA + S-adenosyl-L-homocysteine + H(+)</text>
        <dbReference type="Rhea" id="RHEA:15197"/>
        <dbReference type="Rhea" id="RHEA-COMP:12418"/>
        <dbReference type="Rhea" id="RHEA-COMP:12419"/>
        <dbReference type="ChEBI" id="CHEBI:15378"/>
        <dbReference type="ChEBI" id="CHEBI:57856"/>
        <dbReference type="ChEBI" id="CHEBI:59789"/>
        <dbReference type="ChEBI" id="CHEBI:90615"/>
        <dbReference type="ChEBI" id="CHEBI:90616"/>
        <dbReference type="EC" id="2.1.1.72"/>
    </reaction>
</comment>
<dbReference type="InterPro" id="IPR001091">
    <property type="entry name" value="RM_Methyltransferase"/>
</dbReference>
<feature type="domain" description="DNA methylase N-4/N-6" evidence="9">
    <location>
        <begin position="48"/>
        <end position="269"/>
    </location>
</feature>
<dbReference type="RefSeq" id="WP_136692606.1">
    <property type="nucleotide sequence ID" value="NZ_SSHH01000001.1"/>
</dbReference>
<evidence type="ECO:0000313" key="11">
    <source>
        <dbReference type="EMBL" id="TIX51817.1"/>
    </source>
</evidence>
<dbReference type="OrthoDB" id="9800801at2"/>
<dbReference type="InterPro" id="IPR029063">
    <property type="entry name" value="SAM-dependent_MTases_sf"/>
</dbReference>
<dbReference type="Pfam" id="PF18755">
    <property type="entry name" value="RAMA"/>
    <property type="match status" value="1"/>
</dbReference>
<evidence type="ECO:0000256" key="4">
    <source>
        <dbReference type="ARBA" id="ARBA00022691"/>
    </source>
</evidence>
<dbReference type="GO" id="GO:0009007">
    <property type="term" value="F:site-specific DNA-methyltransferase (adenine-specific) activity"/>
    <property type="evidence" value="ECO:0007669"/>
    <property type="project" value="UniProtKB-EC"/>
</dbReference>
<dbReference type="PANTHER" id="PTHR13370:SF3">
    <property type="entry name" value="TRNA (GUANINE(10)-N2)-METHYLTRANSFERASE HOMOLOG"/>
    <property type="match status" value="1"/>
</dbReference>
<dbReference type="GO" id="GO:0003677">
    <property type="term" value="F:DNA binding"/>
    <property type="evidence" value="ECO:0007669"/>
    <property type="project" value="UniProtKB-KW"/>
</dbReference>
<dbReference type="PRINTS" id="PR00508">
    <property type="entry name" value="S21N4MTFRASE"/>
</dbReference>
<dbReference type="InterPro" id="IPR002052">
    <property type="entry name" value="DNA_methylase_N6_adenine_CS"/>
</dbReference>
<name>A0A4V4U8Z4_9SPHN</name>
<dbReference type="InterPro" id="IPR002941">
    <property type="entry name" value="DNA_methylase_N4/N6"/>
</dbReference>